<dbReference type="EMBL" id="WNKX01000039">
    <property type="protein sequence ID" value="MTW14292.1"/>
    <property type="molecule type" value="Genomic_DNA"/>
</dbReference>
<dbReference type="PRINTS" id="PR00723">
    <property type="entry name" value="SUBTILISIN"/>
</dbReference>
<dbReference type="GO" id="GO:0004252">
    <property type="term" value="F:serine-type endopeptidase activity"/>
    <property type="evidence" value="ECO:0007669"/>
    <property type="project" value="UniProtKB-UniRule"/>
</dbReference>
<proteinExistence type="inferred from homology"/>
<evidence type="ECO:0000256" key="3">
    <source>
        <dbReference type="ARBA" id="ARBA00022801"/>
    </source>
</evidence>
<evidence type="ECO:0000313" key="9">
    <source>
        <dbReference type="Proteomes" id="UP000472320"/>
    </source>
</evidence>
<feature type="active site" description="Charge relay system" evidence="5">
    <location>
        <position position="170"/>
    </location>
</feature>
<dbReference type="PANTHER" id="PTHR43806:SF11">
    <property type="entry name" value="CEREVISIN-RELATED"/>
    <property type="match status" value="1"/>
</dbReference>
<dbReference type="InterPro" id="IPR023827">
    <property type="entry name" value="Peptidase_S8_Asp-AS"/>
</dbReference>
<feature type="domain" description="Peptidase S8/S53" evidence="7">
    <location>
        <begin position="161"/>
        <end position="375"/>
    </location>
</feature>
<evidence type="ECO:0000256" key="6">
    <source>
        <dbReference type="SAM" id="SignalP"/>
    </source>
</evidence>
<dbReference type="SUPFAM" id="SSF52743">
    <property type="entry name" value="Subtilisin-like"/>
    <property type="match status" value="1"/>
</dbReference>
<feature type="signal peptide" evidence="6">
    <location>
        <begin position="1"/>
        <end position="27"/>
    </location>
</feature>
<reference evidence="8 9" key="1">
    <citation type="submission" date="2019-11" db="EMBL/GenBank/DDBJ databases">
        <title>Type strains purchased from KCTC, JCM and DSMZ.</title>
        <authorList>
            <person name="Lu H."/>
        </authorList>
    </citation>
    <scope>NUCLEOTIDE SEQUENCE [LARGE SCALE GENOMIC DNA]</scope>
    <source>
        <strain evidence="8 9">JCM 31587</strain>
    </source>
</reference>
<evidence type="ECO:0000256" key="1">
    <source>
        <dbReference type="ARBA" id="ARBA00011073"/>
    </source>
</evidence>
<organism evidence="8 9">
    <name type="scientific">Massilia eburnea</name>
    <dbReference type="NCBI Taxonomy" id="1776165"/>
    <lineage>
        <taxon>Bacteria</taxon>
        <taxon>Pseudomonadati</taxon>
        <taxon>Pseudomonadota</taxon>
        <taxon>Betaproteobacteria</taxon>
        <taxon>Burkholderiales</taxon>
        <taxon>Oxalobacteraceae</taxon>
        <taxon>Telluria group</taxon>
        <taxon>Massilia</taxon>
    </lineage>
</organism>
<keyword evidence="9" id="KW-1185">Reference proteome</keyword>
<comment type="caution">
    <text evidence="8">The sequence shown here is derived from an EMBL/GenBank/DDBJ whole genome shotgun (WGS) entry which is preliminary data.</text>
</comment>
<dbReference type="PROSITE" id="PS00136">
    <property type="entry name" value="SUBTILASE_ASP"/>
    <property type="match status" value="1"/>
</dbReference>
<evidence type="ECO:0000256" key="2">
    <source>
        <dbReference type="ARBA" id="ARBA00022670"/>
    </source>
</evidence>
<feature type="active site" description="Charge relay system" evidence="5">
    <location>
        <position position="201"/>
    </location>
</feature>
<evidence type="ECO:0000256" key="4">
    <source>
        <dbReference type="ARBA" id="ARBA00022825"/>
    </source>
</evidence>
<evidence type="ECO:0000313" key="8">
    <source>
        <dbReference type="EMBL" id="MTW14292.1"/>
    </source>
</evidence>
<keyword evidence="3 5" id="KW-0378">Hydrolase</keyword>
<dbReference type="Proteomes" id="UP000472320">
    <property type="component" value="Unassembled WGS sequence"/>
</dbReference>
<evidence type="ECO:0000256" key="5">
    <source>
        <dbReference type="PROSITE-ProRule" id="PRU01240"/>
    </source>
</evidence>
<dbReference type="InterPro" id="IPR015500">
    <property type="entry name" value="Peptidase_S8_subtilisin-rel"/>
</dbReference>
<dbReference type="InterPro" id="IPR036852">
    <property type="entry name" value="Peptidase_S8/S53_dom_sf"/>
</dbReference>
<dbReference type="InterPro" id="IPR050131">
    <property type="entry name" value="Peptidase_S8_subtilisin-like"/>
</dbReference>
<feature type="chain" id="PRO_5027060478" evidence="6">
    <location>
        <begin position="28"/>
        <end position="415"/>
    </location>
</feature>
<dbReference type="Gene3D" id="3.40.50.200">
    <property type="entry name" value="Peptidase S8/S53 domain"/>
    <property type="match status" value="1"/>
</dbReference>
<keyword evidence="4 5" id="KW-0720">Serine protease</keyword>
<comment type="similarity">
    <text evidence="1 5">Belongs to the peptidase S8 family.</text>
</comment>
<dbReference type="Pfam" id="PF00082">
    <property type="entry name" value="Peptidase_S8"/>
    <property type="match status" value="1"/>
</dbReference>
<dbReference type="GO" id="GO:0006508">
    <property type="term" value="P:proteolysis"/>
    <property type="evidence" value="ECO:0007669"/>
    <property type="project" value="UniProtKB-KW"/>
</dbReference>
<sequence length="415" mass="43172">MKAALLRLLAALLLATPALLPPTPAAAATDREASAAAGQLLLLLRLPAPHFRPDGSYGGNYIDDGGRGARRRIAEELAQRHKLKVLNSWAMPVLGLDCYVLQMTDGGKAEQVSALLAADPRVEWAQPMGVFRGLDDGDPLYPVQPAARSWDLRELHRSATGRNVSVAVIDSGIASQHPALRGQVMEQENFVDENPYAGEAHGTAVGAIIAARSGHGGIIGVAPGAHLIALRACWQQEGQAAACTSFSLAKALNFAILRQPKVINLSLGGPPDRLLSRLLDVALEHGISVVAALDAHGRRAFPASHPGVLAVGMPGAAPVAGALYAPGRDIPSATPDGHWNFFSGSSYAAAHVAGVVALLDELQPAATPAQIRKALQPADGLNAGKIDACASLARIRNMCICSCALTTTLKTSAVP</sequence>
<dbReference type="PROSITE" id="PS51892">
    <property type="entry name" value="SUBTILASE"/>
    <property type="match status" value="1"/>
</dbReference>
<dbReference type="PANTHER" id="PTHR43806">
    <property type="entry name" value="PEPTIDASE S8"/>
    <property type="match status" value="1"/>
</dbReference>
<keyword evidence="2 5" id="KW-0645">Protease</keyword>
<dbReference type="InterPro" id="IPR000209">
    <property type="entry name" value="Peptidase_S8/S53_dom"/>
</dbReference>
<protein>
    <submittedName>
        <fullName evidence="8">S8 family serine peptidase</fullName>
    </submittedName>
</protein>
<dbReference type="RefSeq" id="WP_170299008.1">
    <property type="nucleotide sequence ID" value="NZ_WNKX01000039.1"/>
</dbReference>
<accession>A0A6L6QPJ4</accession>
<dbReference type="AlphaFoldDB" id="A0A6L6QPJ4"/>
<keyword evidence="6" id="KW-0732">Signal</keyword>
<name>A0A6L6QPJ4_9BURK</name>
<gene>
    <name evidence="8" type="ORF">GM658_27115</name>
</gene>
<evidence type="ECO:0000259" key="7">
    <source>
        <dbReference type="Pfam" id="PF00082"/>
    </source>
</evidence>
<feature type="active site" description="Charge relay system" evidence="5">
    <location>
        <position position="346"/>
    </location>
</feature>